<dbReference type="PRINTS" id="PR00833">
    <property type="entry name" value="POAALLERGEN"/>
</dbReference>
<reference evidence="3" key="1">
    <citation type="journal article" date="2017" name="Nat. Microbiol.">
        <title>Global analysis of biosynthetic gene clusters reveals vast potential of secondary metabolite production in Penicillium species.</title>
        <authorList>
            <person name="Nielsen J.C."/>
            <person name="Grijseels S."/>
            <person name="Prigent S."/>
            <person name="Ji B."/>
            <person name="Dainat J."/>
            <person name="Nielsen K.F."/>
            <person name="Frisvad J.C."/>
            <person name="Workman M."/>
            <person name="Nielsen J."/>
        </authorList>
    </citation>
    <scope>NUCLEOTIDE SEQUENCE [LARGE SCALE GENOMIC DNA]</scope>
    <source>
        <strain evidence="3">IBT 31811</strain>
    </source>
</reference>
<evidence type="ECO:0000313" key="3">
    <source>
        <dbReference type="Proteomes" id="UP000191672"/>
    </source>
</evidence>
<feature type="chain" id="PRO_5013365687" description="Apple domain-containing protein" evidence="1">
    <location>
        <begin position="20"/>
        <end position="391"/>
    </location>
</feature>
<gene>
    <name evidence="2" type="ORF">PENANT_c003G07906</name>
</gene>
<protein>
    <recommendedName>
        <fullName evidence="4">Apple domain-containing protein</fullName>
    </recommendedName>
</protein>
<sequence length="391" mass="40796">MSFSRFVFAAGLLLGQVSATSSAASSQVASSQVHVHTANCRTHLGTSSVKAVPTTTITRTYHDPSPVVVFSTTQETLTVTPAVSIETITDYETTTLLSTADVITDTFSTTSTEYDTATLTLTPALITATVFATVSSTSTVTSTVATSAGFTPIADTIATPTVYKRSLEQEEEEQCSPWLDDYEYPQKVVCHEKRVIKTTTVSTVTAAPATITAATPFTTVTVTNTITSNSVVLPSDVSTTLSYSTTSTITETSTAVAETDTVTSTSTILAGVTTTAAYAACATNNIAGSPLSSDFGSYAGYYISSLTFSHVPGESLSVGNTDSPYDCCVSCIEASNCAMSYYWSSGSVKYCYKIATSVCSTSSTYGTANLQSSYSGTQLSNGNCGYIKASV</sequence>
<dbReference type="EMBL" id="MDYN01000003">
    <property type="protein sequence ID" value="OQD88768.1"/>
    <property type="molecule type" value="Genomic_DNA"/>
</dbReference>
<evidence type="ECO:0008006" key="4">
    <source>
        <dbReference type="Google" id="ProtNLM"/>
    </source>
</evidence>
<accession>A0A1V6QHS1</accession>
<dbReference type="AlphaFoldDB" id="A0A1V6QHS1"/>
<keyword evidence="3" id="KW-1185">Reference proteome</keyword>
<dbReference type="Proteomes" id="UP000191672">
    <property type="component" value="Unassembled WGS sequence"/>
</dbReference>
<proteinExistence type="predicted"/>
<evidence type="ECO:0000313" key="2">
    <source>
        <dbReference type="EMBL" id="OQD88768.1"/>
    </source>
</evidence>
<keyword evidence="1" id="KW-0732">Signal</keyword>
<dbReference type="OrthoDB" id="5428787at2759"/>
<feature type="signal peptide" evidence="1">
    <location>
        <begin position="1"/>
        <end position="19"/>
    </location>
</feature>
<organism evidence="2 3">
    <name type="scientific">Penicillium antarcticum</name>
    <dbReference type="NCBI Taxonomy" id="416450"/>
    <lineage>
        <taxon>Eukaryota</taxon>
        <taxon>Fungi</taxon>
        <taxon>Dikarya</taxon>
        <taxon>Ascomycota</taxon>
        <taxon>Pezizomycotina</taxon>
        <taxon>Eurotiomycetes</taxon>
        <taxon>Eurotiomycetidae</taxon>
        <taxon>Eurotiales</taxon>
        <taxon>Aspergillaceae</taxon>
        <taxon>Penicillium</taxon>
    </lineage>
</organism>
<evidence type="ECO:0000256" key="1">
    <source>
        <dbReference type="SAM" id="SignalP"/>
    </source>
</evidence>
<name>A0A1V6QHS1_9EURO</name>
<dbReference type="STRING" id="416450.A0A1V6QHS1"/>
<comment type="caution">
    <text evidence="2">The sequence shown here is derived from an EMBL/GenBank/DDBJ whole genome shotgun (WGS) entry which is preliminary data.</text>
</comment>